<name>A0A0V0TTJ0_9BILA</name>
<keyword evidence="3" id="KW-1185">Reference proteome</keyword>
<keyword evidence="1" id="KW-0812">Transmembrane</keyword>
<evidence type="ECO:0000256" key="1">
    <source>
        <dbReference type="SAM" id="Phobius"/>
    </source>
</evidence>
<feature type="transmembrane region" description="Helical" evidence="1">
    <location>
        <begin position="12"/>
        <end position="29"/>
    </location>
</feature>
<organism evidence="2 3">
    <name type="scientific">Trichinella murrelli</name>
    <dbReference type="NCBI Taxonomy" id="144512"/>
    <lineage>
        <taxon>Eukaryota</taxon>
        <taxon>Metazoa</taxon>
        <taxon>Ecdysozoa</taxon>
        <taxon>Nematoda</taxon>
        <taxon>Enoplea</taxon>
        <taxon>Dorylaimia</taxon>
        <taxon>Trichinellida</taxon>
        <taxon>Trichinellidae</taxon>
        <taxon>Trichinella</taxon>
    </lineage>
</organism>
<proteinExistence type="predicted"/>
<comment type="caution">
    <text evidence="2">The sequence shown here is derived from an EMBL/GenBank/DDBJ whole genome shotgun (WGS) entry which is preliminary data.</text>
</comment>
<keyword evidence="1" id="KW-1133">Transmembrane helix</keyword>
<reference evidence="2 3" key="1">
    <citation type="submission" date="2015-01" db="EMBL/GenBank/DDBJ databases">
        <title>Evolution of Trichinella species and genotypes.</title>
        <authorList>
            <person name="Korhonen P.K."/>
            <person name="Edoardo P."/>
            <person name="Giuseppe L.R."/>
            <person name="Gasser R.B."/>
        </authorList>
    </citation>
    <scope>NUCLEOTIDE SEQUENCE [LARGE SCALE GENOMIC DNA]</scope>
    <source>
        <strain evidence="2">ISS417</strain>
    </source>
</reference>
<sequence length="173" mass="19411">MGQLRSRVQFGPHARLMCIFAVCSLLAWLKLSRWRKKKKYIYKLLPRFQDWNICCKATKSPGCCASTLVAFSPKSHLSSGAFSSSLTTGHPNASTSRQLQTGSGKFEFCICWGRIVLQLLIVLKSRNWSSRNPICLVRLLAIPQSNSCLAQHDPTLTLENFPVGTDPNLRRAQ</sequence>
<evidence type="ECO:0000313" key="2">
    <source>
        <dbReference type="EMBL" id="KRX42296.1"/>
    </source>
</evidence>
<dbReference type="EMBL" id="JYDJ01000147">
    <property type="protein sequence ID" value="KRX42296.1"/>
    <property type="molecule type" value="Genomic_DNA"/>
</dbReference>
<protein>
    <submittedName>
        <fullName evidence="2">Uncharacterized protein</fullName>
    </submittedName>
</protein>
<keyword evidence="1" id="KW-0472">Membrane</keyword>
<evidence type="ECO:0000313" key="3">
    <source>
        <dbReference type="Proteomes" id="UP000055048"/>
    </source>
</evidence>
<dbReference type="AlphaFoldDB" id="A0A0V0TTJ0"/>
<gene>
    <name evidence="2" type="ORF">T05_1894</name>
</gene>
<accession>A0A0V0TTJ0</accession>
<dbReference type="Proteomes" id="UP000055048">
    <property type="component" value="Unassembled WGS sequence"/>
</dbReference>